<sequence length="132" mass="14640">MVTTKPTTFDRYSYWRLSGKKFPDDDTLTILRHFAGSTTVSVASPAADSAGFSLLTMPSPDSSDSGVKRKRCHILAEDKGKGSTSPTDVSNASPDVRAMRTIPILRNMRRIRTQPSFYQGDSAWIKFSIVMF</sequence>
<evidence type="ECO:0000313" key="2">
    <source>
        <dbReference type="EMBL" id="KAL3634175.1"/>
    </source>
</evidence>
<dbReference type="Proteomes" id="UP001632038">
    <property type="component" value="Unassembled WGS sequence"/>
</dbReference>
<reference evidence="3" key="1">
    <citation type="journal article" date="2024" name="IScience">
        <title>Strigolactones Initiate the Formation of Haustorium-like Structures in Castilleja.</title>
        <authorList>
            <person name="Buerger M."/>
            <person name="Peterson D."/>
            <person name="Chory J."/>
        </authorList>
    </citation>
    <scope>NUCLEOTIDE SEQUENCE [LARGE SCALE GENOMIC DNA]</scope>
</reference>
<keyword evidence="3" id="KW-1185">Reference proteome</keyword>
<dbReference type="EMBL" id="JAVIJP010000028">
    <property type="protein sequence ID" value="KAL3634175.1"/>
    <property type="molecule type" value="Genomic_DNA"/>
</dbReference>
<comment type="caution">
    <text evidence="2">The sequence shown here is derived from an EMBL/GenBank/DDBJ whole genome shotgun (WGS) entry which is preliminary data.</text>
</comment>
<gene>
    <name evidence="2" type="ORF">CASFOL_021229</name>
</gene>
<evidence type="ECO:0000313" key="3">
    <source>
        <dbReference type="Proteomes" id="UP001632038"/>
    </source>
</evidence>
<name>A0ABD3CVZ7_9LAMI</name>
<protein>
    <submittedName>
        <fullName evidence="2">Uncharacterized protein</fullName>
    </submittedName>
</protein>
<organism evidence="2 3">
    <name type="scientific">Castilleja foliolosa</name>
    <dbReference type="NCBI Taxonomy" id="1961234"/>
    <lineage>
        <taxon>Eukaryota</taxon>
        <taxon>Viridiplantae</taxon>
        <taxon>Streptophyta</taxon>
        <taxon>Embryophyta</taxon>
        <taxon>Tracheophyta</taxon>
        <taxon>Spermatophyta</taxon>
        <taxon>Magnoliopsida</taxon>
        <taxon>eudicotyledons</taxon>
        <taxon>Gunneridae</taxon>
        <taxon>Pentapetalae</taxon>
        <taxon>asterids</taxon>
        <taxon>lamiids</taxon>
        <taxon>Lamiales</taxon>
        <taxon>Orobanchaceae</taxon>
        <taxon>Pedicularideae</taxon>
        <taxon>Castillejinae</taxon>
        <taxon>Castilleja</taxon>
    </lineage>
</organism>
<feature type="region of interest" description="Disordered" evidence="1">
    <location>
        <begin position="76"/>
        <end position="95"/>
    </location>
</feature>
<proteinExistence type="predicted"/>
<feature type="compositionally biased region" description="Polar residues" evidence="1">
    <location>
        <begin position="82"/>
        <end position="93"/>
    </location>
</feature>
<dbReference type="AlphaFoldDB" id="A0ABD3CVZ7"/>
<evidence type="ECO:0000256" key="1">
    <source>
        <dbReference type="SAM" id="MobiDB-lite"/>
    </source>
</evidence>
<accession>A0ABD3CVZ7</accession>